<gene>
    <name evidence="5" type="ORF">BN863_12930</name>
</gene>
<feature type="domain" description="Gfo/Idh/MocA-like oxidoreductase N-terminal" evidence="3">
    <location>
        <begin position="9"/>
        <end position="126"/>
    </location>
</feature>
<dbReference type="OrthoDB" id="9815825at2"/>
<dbReference type="PATRIC" id="fig|1347342.6.peg.1303"/>
<dbReference type="GO" id="GO:0000166">
    <property type="term" value="F:nucleotide binding"/>
    <property type="evidence" value="ECO:0007669"/>
    <property type="project" value="InterPro"/>
</dbReference>
<evidence type="ECO:0000259" key="3">
    <source>
        <dbReference type="Pfam" id="PF01408"/>
    </source>
</evidence>
<dbReference type="STRING" id="1347342.BN863_12930"/>
<sequence>MSLQQNKTIRWGIIGLGKIARKFATDLLTIEDAQLQAVASRSIENANAFAKTFKATKAYDSYEALAQDPDVDAIYIATPHSFHKSHAILCLKHGKAVLCEKPFAMNTEEVKEMISVAKANNVLLMEALWTYFLPHYQFALNYIKNETYGKLLKIEADFGFTRPFNESSRLFDKSVGGGSLLDIGIYPIFATLSTLGEPDDIEASCTLFKNGADSSCDMIFKYSNGTEALLKSTLIADTPTICKFTCEDATITLNTQFHAPTTVTIAKNGKEEILDYTGTTIGYNFETEHFNQLLRDGKIESNIMTYDFSLKLINTLDKIRERINLQY</sequence>
<dbReference type="EMBL" id="HG315671">
    <property type="protein sequence ID" value="CDF79005.1"/>
    <property type="molecule type" value="Genomic_DNA"/>
</dbReference>
<organism evidence="5 6">
    <name type="scientific">Formosa agariphila (strain DSM 15362 / KCTC 12365 / LMG 23005 / KMM 3901 / M-2Alg 35-1)</name>
    <dbReference type="NCBI Taxonomy" id="1347342"/>
    <lineage>
        <taxon>Bacteria</taxon>
        <taxon>Pseudomonadati</taxon>
        <taxon>Bacteroidota</taxon>
        <taxon>Flavobacteriia</taxon>
        <taxon>Flavobacteriales</taxon>
        <taxon>Flavobacteriaceae</taxon>
        <taxon>Formosa</taxon>
    </lineage>
</organism>
<evidence type="ECO:0000259" key="4">
    <source>
        <dbReference type="Pfam" id="PF22725"/>
    </source>
</evidence>
<dbReference type="SUPFAM" id="SSF51735">
    <property type="entry name" value="NAD(P)-binding Rossmann-fold domains"/>
    <property type="match status" value="1"/>
</dbReference>
<dbReference type="InterPro" id="IPR000683">
    <property type="entry name" value="Gfo/Idh/MocA-like_OxRdtase_N"/>
</dbReference>
<dbReference type="PANTHER" id="PTHR22604">
    <property type="entry name" value="OXIDOREDUCTASES"/>
    <property type="match status" value="1"/>
</dbReference>
<dbReference type="RefSeq" id="WP_038528779.1">
    <property type="nucleotide sequence ID" value="NZ_HG315671.1"/>
</dbReference>
<feature type="domain" description="GFO/IDH/MocA-like oxidoreductase" evidence="4">
    <location>
        <begin position="139"/>
        <end position="251"/>
    </location>
</feature>
<keyword evidence="2" id="KW-0560">Oxidoreductase</keyword>
<dbReference type="Pfam" id="PF22725">
    <property type="entry name" value="GFO_IDH_MocA_C3"/>
    <property type="match status" value="1"/>
</dbReference>
<dbReference type="InterPro" id="IPR055170">
    <property type="entry name" value="GFO_IDH_MocA-like_dom"/>
</dbReference>
<dbReference type="InterPro" id="IPR050984">
    <property type="entry name" value="Gfo/Idh/MocA_domain"/>
</dbReference>
<evidence type="ECO:0000313" key="5">
    <source>
        <dbReference type="EMBL" id="CDF79005.1"/>
    </source>
</evidence>
<dbReference type="SUPFAM" id="SSF55347">
    <property type="entry name" value="Glyceraldehyde-3-phosphate dehydrogenase-like, C-terminal domain"/>
    <property type="match status" value="1"/>
</dbReference>
<proteinExistence type="inferred from homology"/>
<reference evidence="5 6" key="1">
    <citation type="journal article" date="2013" name="Appl. Environ. Microbiol.">
        <title>The genome of the alga-associated marine flavobacterium Formosa agariphila KMM 3901T reveals a broad potential for degradation of algal polysaccharides.</title>
        <authorList>
            <person name="Mann A.J."/>
            <person name="Hahnke R.L."/>
            <person name="Huang S."/>
            <person name="Werner J."/>
            <person name="Xing P."/>
            <person name="Barbeyron T."/>
            <person name="Huettel B."/>
            <person name="Stueber K."/>
            <person name="Reinhardt R."/>
            <person name="Harder J."/>
            <person name="Gloeckner F.O."/>
            <person name="Amann R.I."/>
            <person name="Teeling H."/>
        </authorList>
    </citation>
    <scope>NUCLEOTIDE SEQUENCE [LARGE SCALE GENOMIC DNA]</scope>
    <source>
        <strain evidence="6">DSM 15362 / KCTC 12365 / LMG 23005 / KMM 3901</strain>
    </source>
</reference>
<evidence type="ECO:0000313" key="6">
    <source>
        <dbReference type="Proteomes" id="UP000016160"/>
    </source>
</evidence>
<dbReference type="HOGENOM" id="CLU_023194_7_2_10"/>
<dbReference type="Proteomes" id="UP000016160">
    <property type="component" value="Chromosome"/>
</dbReference>
<accession>T2KJQ9</accession>
<dbReference type="GO" id="GO:0016491">
    <property type="term" value="F:oxidoreductase activity"/>
    <property type="evidence" value="ECO:0007669"/>
    <property type="project" value="UniProtKB-KW"/>
</dbReference>
<dbReference type="Gene3D" id="3.40.50.720">
    <property type="entry name" value="NAD(P)-binding Rossmann-like Domain"/>
    <property type="match status" value="1"/>
</dbReference>
<evidence type="ECO:0000256" key="1">
    <source>
        <dbReference type="ARBA" id="ARBA00010928"/>
    </source>
</evidence>
<dbReference type="Gene3D" id="3.30.360.10">
    <property type="entry name" value="Dihydrodipicolinate Reductase, domain 2"/>
    <property type="match status" value="1"/>
</dbReference>
<dbReference type="eggNOG" id="COG0673">
    <property type="taxonomic scope" value="Bacteria"/>
</dbReference>
<name>T2KJQ9_FORAG</name>
<keyword evidence="6" id="KW-1185">Reference proteome</keyword>
<protein>
    <submittedName>
        <fullName evidence="5">Oxireductase domain protein</fullName>
    </submittedName>
</protein>
<dbReference type="InterPro" id="IPR036291">
    <property type="entry name" value="NAD(P)-bd_dom_sf"/>
</dbReference>
<dbReference type="AlphaFoldDB" id="T2KJQ9"/>
<dbReference type="Pfam" id="PF01408">
    <property type="entry name" value="GFO_IDH_MocA"/>
    <property type="match status" value="1"/>
</dbReference>
<evidence type="ECO:0000256" key="2">
    <source>
        <dbReference type="ARBA" id="ARBA00023002"/>
    </source>
</evidence>
<comment type="similarity">
    <text evidence="1">Belongs to the Gfo/Idh/MocA family.</text>
</comment>
<dbReference type="PANTHER" id="PTHR22604:SF105">
    <property type="entry name" value="TRANS-1,2-DIHYDROBENZENE-1,2-DIOL DEHYDROGENASE"/>
    <property type="match status" value="1"/>
</dbReference>